<evidence type="ECO:0000256" key="5">
    <source>
        <dbReference type="ARBA" id="ARBA00023002"/>
    </source>
</evidence>
<evidence type="ECO:0000259" key="8">
    <source>
        <dbReference type="Pfam" id="PF00775"/>
    </source>
</evidence>
<sequence>MSAQTTTAVNGKANGAGATKKPQYDPNFTDSVIAATGPKANPRIRQVIGSLIRHVHDFARENDITVAEWMQGVEFINRCGQMSDDKRNETQLFTDVIGLESLVDEITNKLVVGQDYETTKTAILGPFYRKDTPPTENDASIIKNLPADGQVTYMHGIVSDAETGRPLEGITVEIWQCSTNGLYEQQDPEQEEFNLRGNFTTDKNGYYGLYCLKPVPYPVPYDGPAGELLQFLDRHPYRPAHIHIMAGKGDEYAPLVTQIFDRKTEYLENDSVFAVKDSLVVDFNELKDNPKAKLELVYDIKLGAHKS</sequence>
<dbReference type="PANTHER" id="PTHR33711">
    <property type="entry name" value="DIOXYGENASE, PUTATIVE (AFU_ORTHOLOGUE AFUA_2G02910)-RELATED"/>
    <property type="match status" value="1"/>
</dbReference>
<name>A0A423WVX3_9PEZI</name>
<keyword evidence="3" id="KW-0479">Metal-binding</keyword>
<dbReference type="OrthoDB" id="5238185at2759"/>
<evidence type="ECO:0000313" key="11">
    <source>
        <dbReference type="Proteomes" id="UP000285146"/>
    </source>
</evidence>
<dbReference type="CDD" id="cd03461">
    <property type="entry name" value="1_2-HQD"/>
    <property type="match status" value="1"/>
</dbReference>
<evidence type="ECO:0000313" key="10">
    <source>
        <dbReference type="EMBL" id="ROW07627.1"/>
    </source>
</evidence>
<keyword evidence="5" id="KW-0560">Oxidoreductase</keyword>
<dbReference type="EMBL" id="LKEB01000037">
    <property type="protein sequence ID" value="ROW07627.1"/>
    <property type="molecule type" value="Genomic_DNA"/>
</dbReference>
<feature type="region of interest" description="Disordered" evidence="7">
    <location>
        <begin position="1"/>
        <end position="26"/>
    </location>
</feature>
<dbReference type="SUPFAM" id="SSF49482">
    <property type="entry name" value="Aromatic compound dioxygenase"/>
    <property type="match status" value="1"/>
</dbReference>
<dbReference type="GO" id="GO:0009712">
    <property type="term" value="P:catechol-containing compound metabolic process"/>
    <property type="evidence" value="ECO:0007669"/>
    <property type="project" value="InterPro"/>
</dbReference>
<feature type="domain" description="Intradiol ring-cleavage dioxygenases" evidence="8">
    <location>
        <begin position="124"/>
        <end position="302"/>
    </location>
</feature>
<comment type="caution">
    <text evidence="10">The sequence shown here is derived from an EMBL/GenBank/DDBJ whole genome shotgun (WGS) entry which is preliminary data.</text>
</comment>
<gene>
    <name evidence="10" type="ORF">VPNG_06857</name>
</gene>
<dbReference type="InterPro" id="IPR015889">
    <property type="entry name" value="Intradiol_dOase_core"/>
</dbReference>
<comment type="similarity">
    <text evidence="2">Belongs to the intradiol ring-cleavage dioxygenase family.</text>
</comment>
<dbReference type="GO" id="GO:0018576">
    <property type="term" value="F:catechol 1,2-dioxygenase activity"/>
    <property type="evidence" value="ECO:0007669"/>
    <property type="project" value="InterPro"/>
</dbReference>
<dbReference type="Pfam" id="PF04444">
    <property type="entry name" value="Dioxygenase_N"/>
    <property type="match status" value="1"/>
</dbReference>
<dbReference type="PANTHER" id="PTHR33711:SF7">
    <property type="entry name" value="INTRADIOL RING-CLEAVAGE DIOXYGENASES DOMAIN-CONTAINING PROTEIN-RELATED"/>
    <property type="match status" value="1"/>
</dbReference>
<keyword evidence="4" id="KW-0223">Dioxygenase</keyword>
<proteinExistence type="inferred from homology"/>
<dbReference type="AlphaFoldDB" id="A0A423WVX3"/>
<dbReference type="Gene3D" id="2.60.130.10">
    <property type="entry name" value="Aromatic compound dioxygenase"/>
    <property type="match status" value="1"/>
</dbReference>
<dbReference type="InterPro" id="IPR000627">
    <property type="entry name" value="Intradiol_dOase_C"/>
</dbReference>
<dbReference type="InterPro" id="IPR039390">
    <property type="entry name" value="1_2-HQD/HQD"/>
</dbReference>
<evidence type="ECO:0008006" key="12">
    <source>
        <dbReference type="Google" id="ProtNLM"/>
    </source>
</evidence>
<dbReference type="STRING" id="1230097.A0A423WVX3"/>
<dbReference type="Proteomes" id="UP000285146">
    <property type="component" value="Unassembled WGS sequence"/>
</dbReference>
<feature type="domain" description="Catechol dioxygenase N-terminal" evidence="9">
    <location>
        <begin position="41"/>
        <end position="109"/>
    </location>
</feature>
<dbReference type="GO" id="GO:0008199">
    <property type="term" value="F:ferric iron binding"/>
    <property type="evidence" value="ECO:0007669"/>
    <property type="project" value="InterPro"/>
</dbReference>
<comment type="cofactor">
    <cofactor evidence="1">
        <name>Fe(3+)</name>
        <dbReference type="ChEBI" id="CHEBI:29034"/>
    </cofactor>
</comment>
<evidence type="ECO:0000256" key="3">
    <source>
        <dbReference type="ARBA" id="ARBA00022723"/>
    </source>
</evidence>
<reference evidence="10 11" key="1">
    <citation type="submission" date="2015-09" db="EMBL/GenBank/DDBJ databases">
        <title>Host preference determinants of Valsa canker pathogens revealed by comparative genomics.</title>
        <authorList>
            <person name="Yin Z."/>
            <person name="Huang L."/>
        </authorList>
    </citation>
    <scope>NUCLEOTIDE SEQUENCE [LARGE SCALE GENOMIC DNA]</scope>
    <source>
        <strain evidence="10 11">SXYLt</strain>
    </source>
</reference>
<dbReference type="Pfam" id="PF00775">
    <property type="entry name" value="Dioxygenase_C"/>
    <property type="match status" value="1"/>
</dbReference>
<dbReference type="InterPro" id="IPR007535">
    <property type="entry name" value="Catechol_dOase_N"/>
</dbReference>
<protein>
    <recommendedName>
        <fullName evidence="12">Intradiol ring-cleavage dioxygenases domain-containing protein</fullName>
    </recommendedName>
</protein>
<evidence type="ECO:0000256" key="1">
    <source>
        <dbReference type="ARBA" id="ARBA00001965"/>
    </source>
</evidence>
<keyword evidence="11" id="KW-1185">Reference proteome</keyword>
<evidence type="ECO:0000259" key="9">
    <source>
        <dbReference type="Pfam" id="PF04444"/>
    </source>
</evidence>
<keyword evidence="6" id="KW-0408">Iron</keyword>
<organism evidence="10 11">
    <name type="scientific">Cytospora leucostoma</name>
    <dbReference type="NCBI Taxonomy" id="1230097"/>
    <lineage>
        <taxon>Eukaryota</taxon>
        <taxon>Fungi</taxon>
        <taxon>Dikarya</taxon>
        <taxon>Ascomycota</taxon>
        <taxon>Pezizomycotina</taxon>
        <taxon>Sordariomycetes</taxon>
        <taxon>Sordariomycetidae</taxon>
        <taxon>Diaporthales</taxon>
        <taxon>Cytosporaceae</taxon>
        <taxon>Cytospora</taxon>
    </lineage>
</organism>
<evidence type="ECO:0000256" key="4">
    <source>
        <dbReference type="ARBA" id="ARBA00022964"/>
    </source>
</evidence>
<evidence type="ECO:0000256" key="2">
    <source>
        <dbReference type="ARBA" id="ARBA00007825"/>
    </source>
</evidence>
<dbReference type="InterPro" id="IPR050770">
    <property type="entry name" value="Intradiol_RC_Dioxygenase"/>
</dbReference>
<evidence type="ECO:0000256" key="7">
    <source>
        <dbReference type="SAM" id="MobiDB-lite"/>
    </source>
</evidence>
<dbReference type="InParanoid" id="A0A423WVX3"/>
<evidence type="ECO:0000256" key="6">
    <source>
        <dbReference type="ARBA" id="ARBA00023004"/>
    </source>
</evidence>
<accession>A0A423WVX3</accession>